<keyword evidence="1" id="KW-0812">Transmembrane</keyword>
<dbReference type="Proteomes" id="UP001323617">
    <property type="component" value="Unassembled WGS sequence"/>
</dbReference>
<dbReference type="RefSeq" id="XP_062805969.1">
    <property type="nucleotide sequence ID" value="XM_062940050.1"/>
</dbReference>
<dbReference type="EMBL" id="JAFFHC010000001">
    <property type="protein sequence ID" value="KAK4682499.1"/>
    <property type="molecule type" value="Genomic_DNA"/>
</dbReference>
<organism evidence="2 3">
    <name type="scientific">Podospora pseudoanserina</name>
    <dbReference type="NCBI Taxonomy" id="2609844"/>
    <lineage>
        <taxon>Eukaryota</taxon>
        <taxon>Fungi</taxon>
        <taxon>Dikarya</taxon>
        <taxon>Ascomycota</taxon>
        <taxon>Pezizomycotina</taxon>
        <taxon>Sordariomycetes</taxon>
        <taxon>Sordariomycetidae</taxon>
        <taxon>Sordariales</taxon>
        <taxon>Podosporaceae</taxon>
        <taxon>Podospora</taxon>
    </lineage>
</organism>
<accession>A0ABR0IQ59</accession>
<name>A0ABR0IQ59_9PEZI</name>
<reference evidence="2 3" key="1">
    <citation type="journal article" date="2023" name="bioRxiv">
        <title>High-quality genome assemblies of four members of thePodospora anserinaspecies complex.</title>
        <authorList>
            <person name="Ament-Velasquez S.L."/>
            <person name="Vogan A.A."/>
            <person name="Wallerman O."/>
            <person name="Hartmann F."/>
            <person name="Gautier V."/>
            <person name="Silar P."/>
            <person name="Giraud T."/>
            <person name="Johannesson H."/>
        </authorList>
    </citation>
    <scope>NUCLEOTIDE SEQUENCE [LARGE SCALE GENOMIC DNA]</scope>
    <source>
        <strain evidence="2 3">CBS 124.78</strain>
    </source>
</reference>
<evidence type="ECO:0000313" key="3">
    <source>
        <dbReference type="Proteomes" id="UP001323617"/>
    </source>
</evidence>
<evidence type="ECO:0000313" key="2">
    <source>
        <dbReference type="EMBL" id="KAK4682499.1"/>
    </source>
</evidence>
<keyword evidence="3" id="KW-1185">Reference proteome</keyword>
<dbReference type="GeneID" id="87960528"/>
<sequence length="112" mass="12421">MVVICRQTIPFAFASLILDYSSPSMFQVSTCTSPFSVRKLPSPHIHQIYTSSSCPGSLILTSLTLRTVYLCLLLTVFVLLHLCFFLILRRIGSASVPSTTARHSNRFSSTYG</sequence>
<evidence type="ECO:0000256" key="1">
    <source>
        <dbReference type="SAM" id="Phobius"/>
    </source>
</evidence>
<comment type="caution">
    <text evidence="2">The sequence shown here is derived from an EMBL/GenBank/DDBJ whole genome shotgun (WGS) entry which is preliminary data.</text>
</comment>
<feature type="transmembrane region" description="Helical" evidence="1">
    <location>
        <begin position="67"/>
        <end position="88"/>
    </location>
</feature>
<keyword evidence="1" id="KW-1133">Transmembrane helix</keyword>
<proteinExistence type="predicted"/>
<keyword evidence="1" id="KW-0472">Membrane</keyword>
<protein>
    <submittedName>
        <fullName evidence="2">Uncharacterized protein</fullName>
    </submittedName>
</protein>
<gene>
    <name evidence="2" type="ORF">QC764_0019770</name>
</gene>